<gene>
    <name evidence="3" type="ORF">JOC58_000338</name>
</gene>
<evidence type="ECO:0000259" key="2">
    <source>
        <dbReference type="Pfam" id="PF04892"/>
    </source>
</evidence>
<protein>
    <submittedName>
        <fullName evidence="3">Glycopeptide antibiotics resistance protein</fullName>
    </submittedName>
</protein>
<name>A0ABU1IT73_9BACL</name>
<proteinExistence type="predicted"/>
<feature type="transmembrane region" description="Helical" evidence="1">
    <location>
        <begin position="16"/>
        <end position="37"/>
    </location>
</feature>
<dbReference type="PANTHER" id="PTHR36834">
    <property type="entry name" value="MEMBRANE PROTEIN-RELATED"/>
    <property type="match status" value="1"/>
</dbReference>
<evidence type="ECO:0000256" key="1">
    <source>
        <dbReference type="SAM" id="Phobius"/>
    </source>
</evidence>
<keyword evidence="1" id="KW-0472">Membrane</keyword>
<feature type="transmembrane region" description="Helical" evidence="1">
    <location>
        <begin position="101"/>
        <end position="120"/>
    </location>
</feature>
<keyword evidence="1" id="KW-1133">Transmembrane helix</keyword>
<dbReference type="EMBL" id="JAVDQH010000001">
    <property type="protein sequence ID" value="MDR6242454.1"/>
    <property type="molecule type" value="Genomic_DNA"/>
</dbReference>
<dbReference type="Proteomes" id="UP001185028">
    <property type="component" value="Unassembled WGS sequence"/>
</dbReference>
<feature type="domain" description="VanZ-like" evidence="2">
    <location>
        <begin position="26"/>
        <end position="149"/>
    </location>
</feature>
<evidence type="ECO:0000313" key="3">
    <source>
        <dbReference type="EMBL" id="MDR6242454.1"/>
    </source>
</evidence>
<comment type="caution">
    <text evidence="3">The sequence shown here is derived from an EMBL/GenBank/DDBJ whole genome shotgun (WGS) entry which is preliminary data.</text>
</comment>
<dbReference type="Pfam" id="PF04892">
    <property type="entry name" value="VanZ"/>
    <property type="match status" value="1"/>
</dbReference>
<evidence type="ECO:0000313" key="4">
    <source>
        <dbReference type="Proteomes" id="UP001185028"/>
    </source>
</evidence>
<organism evidence="3 4">
    <name type="scientific">Paenibacillus hunanensis</name>
    <dbReference type="NCBI Taxonomy" id="539262"/>
    <lineage>
        <taxon>Bacteria</taxon>
        <taxon>Bacillati</taxon>
        <taxon>Bacillota</taxon>
        <taxon>Bacilli</taxon>
        <taxon>Bacillales</taxon>
        <taxon>Paenibacillaceae</taxon>
        <taxon>Paenibacillus</taxon>
    </lineage>
</organism>
<dbReference type="RefSeq" id="WP_188774911.1">
    <property type="nucleotide sequence ID" value="NZ_BMMB01000003.1"/>
</dbReference>
<keyword evidence="1" id="KW-0812">Transmembrane</keyword>
<feature type="transmembrane region" description="Helical" evidence="1">
    <location>
        <begin position="76"/>
        <end position="94"/>
    </location>
</feature>
<dbReference type="InterPro" id="IPR053150">
    <property type="entry name" value="Teicoplanin_resist-assoc"/>
</dbReference>
<accession>A0ABU1IT73</accession>
<sequence length="156" mass="18230">MRQKRKRIETRQWVSVWQYVAAGVLLAYTGLLLYWMFWGFGRSAPNADTPYRYNIIPLHTIVEFAMMRVGSRLDQWINLLGNIAVFVPFGVLIPMVLRVRFWMFTFGFAGWILLLELMQLATRRGTFDVDDILLNTLGAGGGYALFMLMIRWRRAK</sequence>
<keyword evidence="4" id="KW-1185">Reference proteome</keyword>
<feature type="transmembrane region" description="Helical" evidence="1">
    <location>
        <begin position="132"/>
        <end position="150"/>
    </location>
</feature>
<dbReference type="PANTHER" id="PTHR36834:SF1">
    <property type="entry name" value="INTEGRAL MEMBRANE PROTEIN"/>
    <property type="match status" value="1"/>
</dbReference>
<reference evidence="3 4" key="1">
    <citation type="submission" date="2023-07" db="EMBL/GenBank/DDBJ databases">
        <title>Genomic Encyclopedia of Type Strains, Phase IV (KMG-IV): sequencing the most valuable type-strain genomes for metagenomic binning, comparative biology and taxonomic classification.</title>
        <authorList>
            <person name="Goeker M."/>
        </authorList>
    </citation>
    <scope>NUCLEOTIDE SEQUENCE [LARGE SCALE GENOMIC DNA]</scope>
    <source>
        <strain evidence="3 4">DSM 22170</strain>
    </source>
</reference>
<dbReference type="InterPro" id="IPR006976">
    <property type="entry name" value="VanZ-like"/>
</dbReference>